<dbReference type="PANTHER" id="PTHR10909">
    <property type="entry name" value="ELECTRON TRANSPORT OXIDOREDUCTASE"/>
    <property type="match status" value="1"/>
</dbReference>
<dbReference type="InterPro" id="IPR046373">
    <property type="entry name" value="Acyl-CoA_Oxase/DH_mid-dom_sf"/>
</dbReference>
<dbReference type="Proteomes" id="UP000695007">
    <property type="component" value="Unplaced"/>
</dbReference>
<evidence type="ECO:0000313" key="17">
    <source>
        <dbReference type="Proteomes" id="UP000695007"/>
    </source>
</evidence>
<dbReference type="SUPFAM" id="SSF47203">
    <property type="entry name" value="Acyl-CoA dehydrogenase C-terminal domain-like"/>
    <property type="match status" value="2"/>
</dbReference>
<evidence type="ECO:0000256" key="8">
    <source>
        <dbReference type="ARBA" id="ARBA00023002"/>
    </source>
</evidence>
<evidence type="ECO:0000256" key="11">
    <source>
        <dbReference type="PIRNR" id="PIRNR000168"/>
    </source>
</evidence>
<evidence type="ECO:0000259" key="16">
    <source>
        <dbReference type="Pfam" id="PF22924"/>
    </source>
</evidence>
<evidence type="ECO:0000256" key="9">
    <source>
        <dbReference type="ARBA" id="ARBA00023098"/>
    </source>
</evidence>
<gene>
    <name evidence="18" type="primary">LOC105368647</name>
</gene>
<evidence type="ECO:0000256" key="10">
    <source>
        <dbReference type="ARBA" id="ARBA00023140"/>
    </source>
</evidence>
<evidence type="ECO:0000256" key="4">
    <source>
        <dbReference type="ARBA" id="ARBA00006288"/>
    </source>
</evidence>
<dbReference type="GO" id="GO:0055088">
    <property type="term" value="P:lipid homeostasis"/>
    <property type="evidence" value="ECO:0007669"/>
    <property type="project" value="TreeGrafter"/>
</dbReference>
<feature type="domain" description="Acyl-CoA oxidase C-alpha1" evidence="16">
    <location>
        <begin position="309"/>
        <end position="473"/>
    </location>
</feature>
<dbReference type="InterPro" id="IPR002655">
    <property type="entry name" value="Acyl-CoA_oxidase_C"/>
</dbReference>
<evidence type="ECO:0000256" key="7">
    <source>
        <dbReference type="ARBA" id="ARBA00022832"/>
    </source>
</evidence>
<evidence type="ECO:0000256" key="5">
    <source>
        <dbReference type="ARBA" id="ARBA00022630"/>
    </source>
</evidence>
<name>A0AAJ6YX16_9HYME</name>
<proteinExistence type="inferred from homology"/>
<dbReference type="InterPro" id="IPR012258">
    <property type="entry name" value="Acyl-CoA_oxidase"/>
</dbReference>
<evidence type="ECO:0000256" key="1">
    <source>
        <dbReference type="ARBA" id="ARBA00001974"/>
    </source>
</evidence>
<comment type="subcellular location">
    <subcellularLocation>
        <location evidence="2">Peroxisome</location>
    </subcellularLocation>
</comment>
<evidence type="ECO:0000256" key="3">
    <source>
        <dbReference type="ARBA" id="ARBA00005189"/>
    </source>
</evidence>
<dbReference type="InterPro" id="IPR055060">
    <property type="entry name" value="ACOX_C_alpha1"/>
</dbReference>
<reference evidence="18" key="1">
    <citation type="submission" date="2025-08" db="UniProtKB">
        <authorList>
            <consortium name="RefSeq"/>
        </authorList>
    </citation>
    <scope>IDENTIFICATION</scope>
</reference>
<feature type="domain" description="Acyl-CoA oxidase/dehydrogenase middle" evidence="15">
    <location>
        <begin position="162"/>
        <end position="271"/>
    </location>
</feature>
<feature type="binding site" evidence="13">
    <location>
        <position position="166"/>
    </location>
    <ligand>
        <name>FAD</name>
        <dbReference type="ChEBI" id="CHEBI:57692"/>
    </ligand>
</feature>
<feature type="active site" description="Proton acceptor" evidence="12">
    <location>
        <position position="458"/>
    </location>
</feature>
<dbReference type="FunFam" id="2.40.110.10:FF:000005">
    <property type="entry name" value="Acyl-coenzyme A oxidase"/>
    <property type="match status" value="1"/>
</dbReference>
<dbReference type="Pfam" id="PF01756">
    <property type="entry name" value="ACOX"/>
    <property type="match status" value="1"/>
</dbReference>
<evidence type="ECO:0000256" key="12">
    <source>
        <dbReference type="PIRSR" id="PIRSR000168-1"/>
    </source>
</evidence>
<evidence type="ECO:0000259" key="15">
    <source>
        <dbReference type="Pfam" id="PF02770"/>
    </source>
</evidence>
<dbReference type="GO" id="GO:0016402">
    <property type="term" value="F:pristanoyl-CoA oxidase activity"/>
    <property type="evidence" value="ECO:0007669"/>
    <property type="project" value="TreeGrafter"/>
</dbReference>
<dbReference type="GO" id="GO:0005777">
    <property type="term" value="C:peroxisome"/>
    <property type="evidence" value="ECO:0007669"/>
    <property type="project" value="UniProtKB-SubCell"/>
</dbReference>
<comment type="pathway">
    <text evidence="3">Lipid metabolism.</text>
</comment>
<sequence>MRLTKTKQNLRKETVSRFPMRNVAMIKNLIYDVAKGPLDIYRKKASFDWKTLKLHFDGPDSIQFQSVLWSFIDTHPAFKNPIKTLTLDEQRRRCVAQMNALENNSIYNQDQDLMNYLFFYNPSVPIKRGVIYGMVPIVLISLGTEHHLKYFEQIMERKISCCFALTEMAHGSNVKGMRTQATYDANTQNFILHTPDFEAAKCWVGGLAKTATHAIVYAQLITPDNVNHGLHPFIVKVREPETMLPLNGVTIGDLGEKIALNGVDNGFIIFNHYSIQRDCLLNKSADVTSDGKYFTSLTDQRKRYGASFGVLSTGRVSITSMCSIYATLAMTIAIRYCASRKQFGQNPNEEWPTIEYQVQQGRLFPHLGATYAMRIFSKNFIKIMGKFRDHLMAQKDDSLISAMGMEIHALSSATKPLFAWTARDAIQDCRESCGGHGYLKVSRLGTIKQEHDANCTYEGENNVLIQQASNWLLNQYSIVLNGKSILSPLESLTFLENIDDIMKLRFNYQTVDEALQPENLLMCLRWLTCYYLKKTYNLVQALKKNGCSDFVAKNNSQVFHARTLALVYGEHATVQQFIKNNNDPIFDNNERCVLNKLNCLYAAWIIEKKLGDFYAGGYASSNSNMDVLLREGIILLSKELLNDVVSLVDVLAPPDFIINSPLGMSDGNIYKHLEEYITRDPDCFERPAWWKEILEAKL</sequence>
<dbReference type="InterPro" id="IPR036250">
    <property type="entry name" value="AcylCo_DH-like_C"/>
</dbReference>
<feature type="binding site" evidence="13">
    <location>
        <position position="205"/>
    </location>
    <ligand>
        <name>FAD</name>
        <dbReference type="ChEBI" id="CHEBI:57692"/>
    </ligand>
</feature>
<dbReference type="FunFam" id="1.20.140.10:FF:000010">
    <property type="entry name" value="Acyl-coenzyme A oxidase"/>
    <property type="match status" value="1"/>
</dbReference>
<protein>
    <recommendedName>
        <fullName evidence="11">Acyl-coenzyme A oxidase</fullName>
    </recommendedName>
</protein>
<keyword evidence="5 11" id="KW-0285">Flavoprotein</keyword>
<dbReference type="Gene3D" id="2.40.110.10">
    <property type="entry name" value="Butyryl-CoA Dehydrogenase, subunit A, domain 2"/>
    <property type="match status" value="1"/>
</dbReference>
<dbReference type="AlphaFoldDB" id="A0AAJ6YX16"/>
<dbReference type="InterPro" id="IPR006091">
    <property type="entry name" value="Acyl-CoA_Oxase/DH_mid-dom"/>
</dbReference>
<dbReference type="Gene3D" id="1.20.140.10">
    <property type="entry name" value="Butyryl-CoA Dehydrogenase, subunit A, domain 3"/>
    <property type="match status" value="2"/>
</dbReference>
<evidence type="ECO:0000313" key="18">
    <source>
        <dbReference type="RefSeq" id="XP_011506012.1"/>
    </source>
</evidence>
<keyword evidence="8" id="KW-0560">Oxidoreductase</keyword>
<feature type="domain" description="Acyl-CoA oxidase C-terminal" evidence="14">
    <location>
        <begin position="517"/>
        <end position="696"/>
    </location>
</feature>
<comment type="cofactor">
    <cofactor evidence="1">
        <name>FAD</name>
        <dbReference type="ChEBI" id="CHEBI:57692"/>
    </cofactor>
</comment>
<dbReference type="SUPFAM" id="SSF56645">
    <property type="entry name" value="Acyl-CoA dehydrogenase NM domain-like"/>
    <property type="match status" value="1"/>
</dbReference>
<keyword evidence="6 11" id="KW-0274">FAD</keyword>
<evidence type="ECO:0000256" key="6">
    <source>
        <dbReference type="ARBA" id="ARBA00022827"/>
    </source>
</evidence>
<dbReference type="FunFam" id="1.20.140.10:FF:000007">
    <property type="entry name" value="Acyl-coenzyme A oxidase"/>
    <property type="match status" value="1"/>
</dbReference>
<dbReference type="CTD" id="8310"/>
<evidence type="ECO:0000256" key="13">
    <source>
        <dbReference type="PIRSR" id="PIRSR000168-2"/>
    </source>
</evidence>
<dbReference type="InterPro" id="IPR009100">
    <property type="entry name" value="AcylCoA_DH/oxidase_NM_dom_sf"/>
</dbReference>
<dbReference type="PANTHER" id="PTHR10909:SF390">
    <property type="entry name" value="PEROXISOMAL ACYL-COENZYME A OXIDASE 3"/>
    <property type="match status" value="1"/>
</dbReference>
<dbReference type="GO" id="GO:0005504">
    <property type="term" value="F:fatty acid binding"/>
    <property type="evidence" value="ECO:0007669"/>
    <property type="project" value="TreeGrafter"/>
</dbReference>
<keyword evidence="9" id="KW-0443">Lipid metabolism</keyword>
<accession>A0AAJ6YX16</accession>
<organism evidence="17 18">
    <name type="scientific">Ceratosolen solmsi marchali</name>
    <dbReference type="NCBI Taxonomy" id="326594"/>
    <lineage>
        <taxon>Eukaryota</taxon>
        <taxon>Metazoa</taxon>
        <taxon>Ecdysozoa</taxon>
        <taxon>Arthropoda</taxon>
        <taxon>Hexapoda</taxon>
        <taxon>Insecta</taxon>
        <taxon>Pterygota</taxon>
        <taxon>Neoptera</taxon>
        <taxon>Endopterygota</taxon>
        <taxon>Hymenoptera</taxon>
        <taxon>Apocrita</taxon>
        <taxon>Proctotrupomorpha</taxon>
        <taxon>Chalcidoidea</taxon>
        <taxon>Agaonidae</taxon>
        <taxon>Agaoninae</taxon>
        <taxon>Ceratosolen</taxon>
    </lineage>
</organism>
<keyword evidence="10" id="KW-0576">Peroxisome</keyword>
<dbReference type="Pfam" id="PF22924">
    <property type="entry name" value="ACOX_C_alpha1"/>
    <property type="match status" value="1"/>
</dbReference>
<dbReference type="KEGG" id="csol:105368647"/>
<dbReference type="GO" id="GO:0071949">
    <property type="term" value="F:FAD binding"/>
    <property type="evidence" value="ECO:0007669"/>
    <property type="project" value="InterPro"/>
</dbReference>
<evidence type="ECO:0000259" key="14">
    <source>
        <dbReference type="Pfam" id="PF01756"/>
    </source>
</evidence>
<evidence type="ECO:0000256" key="2">
    <source>
        <dbReference type="ARBA" id="ARBA00004275"/>
    </source>
</evidence>
<dbReference type="PIRSF" id="PIRSF000168">
    <property type="entry name" value="Acyl-CoA_oxidase"/>
    <property type="match status" value="1"/>
</dbReference>
<dbReference type="GO" id="GO:0033540">
    <property type="term" value="P:fatty acid beta-oxidation using acyl-CoA oxidase"/>
    <property type="evidence" value="ECO:0007669"/>
    <property type="project" value="TreeGrafter"/>
</dbReference>
<dbReference type="RefSeq" id="XP_011506012.1">
    <property type="nucleotide sequence ID" value="XM_011507710.1"/>
</dbReference>
<dbReference type="Pfam" id="PF02770">
    <property type="entry name" value="Acyl-CoA_dh_M"/>
    <property type="match status" value="1"/>
</dbReference>
<keyword evidence="17" id="KW-1185">Reference proteome</keyword>
<keyword evidence="7" id="KW-0276">Fatty acid metabolism</keyword>
<dbReference type="GeneID" id="105368647"/>
<comment type="similarity">
    <text evidence="4 11">Belongs to the acyl-CoA oxidase family.</text>
</comment>